<evidence type="ECO:0000313" key="8">
    <source>
        <dbReference type="EMBL" id="QDO96030.1"/>
    </source>
</evidence>
<feature type="active site" description="Proton acceptor" evidence="5">
    <location>
        <position position="61"/>
    </location>
</feature>
<feature type="active site" description="Proton donor" evidence="5">
    <location>
        <position position="130"/>
    </location>
</feature>
<comment type="pathway">
    <text evidence="7">Carbohydrate biosynthesis; dTDP-L-rhamnose biosynthesis.</text>
</comment>
<dbReference type="AlphaFoldDB" id="A0A516GXH1"/>
<dbReference type="PANTHER" id="PTHR21047">
    <property type="entry name" value="DTDP-6-DEOXY-D-GLUCOSE-3,5 EPIMERASE"/>
    <property type="match status" value="1"/>
</dbReference>
<dbReference type="CDD" id="cd00438">
    <property type="entry name" value="cupin_RmlC"/>
    <property type="match status" value="1"/>
</dbReference>
<dbReference type="PANTHER" id="PTHR21047:SF2">
    <property type="entry name" value="THYMIDINE DIPHOSPHO-4-KETO-RHAMNOSE 3,5-EPIMERASE"/>
    <property type="match status" value="1"/>
</dbReference>
<dbReference type="OrthoDB" id="9800680at2"/>
<comment type="catalytic activity">
    <reaction evidence="1 7">
        <text>dTDP-4-dehydro-6-deoxy-alpha-D-glucose = dTDP-4-dehydro-beta-L-rhamnose</text>
        <dbReference type="Rhea" id="RHEA:16969"/>
        <dbReference type="ChEBI" id="CHEBI:57649"/>
        <dbReference type="ChEBI" id="CHEBI:62830"/>
        <dbReference type="EC" id="5.1.3.13"/>
    </reaction>
</comment>
<comment type="similarity">
    <text evidence="7">Belongs to the dTDP-4-dehydrorhamnose 3,5-epimerase family.</text>
</comment>
<comment type="function">
    <text evidence="2 7">Catalyzes the epimerization of the C3' and C5'positions of dTDP-6-deoxy-D-xylo-4-hexulose, forming dTDP-6-deoxy-L-lyxo-4-hexulose.</text>
</comment>
<reference evidence="8 9" key="1">
    <citation type="submission" date="2019-07" db="EMBL/GenBank/DDBJ databases">
        <title>Genome sequencing for Ferrovibrio sp. K5.</title>
        <authorList>
            <person name="Park S.-J."/>
        </authorList>
    </citation>
    <scope>NUCLEOTIDE SEQUENCE [LARGE SCALE GENOMIC DNA]</scope>
    <source>
        <strain evidence="8 9">K5</strain>
    </source>
</reference>
<dbReference type="InterPro" id="IPR011051">
    <property type="entry name" value="RmlC_Cupin_sf"/>
</dbReference>
<dbReference type="EC" id="5.1.3.13" evidence="3 7"/>
<evidence type="ECO:0000256" key="2">
    <source>
        <dbReference type="ARBA" id="ARBA00001997"/>
    </source>
</evidence>
<evidence type="ECO:0000256" key="1">
    <source>
        <dbReference type="ARBA" id="ARBA00001298"/>
    </source>
</evidence>
<dbReference type="EMBL" id="CP041636">
    <property type="protein sequence ID" value="QDO96030.1"/>
    <property type="molecule type" value="Genomic_DNA"/>
</dbReference>
<organism evidence="8 9">
    <name type="scientific">Ferrovibrio terrae</name>
    <dbReference type="NCBI Taxonomy" id="2594003"/>
    <lineage>
        <taxon>Bacteria</taxon>
        <taxon>Pseudomonadati</taxon>
        <taxon>Pseudomonadota</taxon>
        <taxon>Alphaproteobacteria</taxon>
        <taxon>Rhodospirillales</taxon>
        <taxon>Rhodospirillaceae</taxon>
        <taxon>Ferrovibrio</taxon>
    </lineage>
</organism>
<evidence type="ECO:0000256" key="5">
    <source>
        <dbReference type="PIRSR" id="PIRSR600888-1"/>
    </source>
</evidence>
<comment type="subunit">
    <text evidence="7">Homodimer.</text>
</comment>
<dbReference type="SUPFAM" id="SSF51182">
    <property type="entry name" value="RmlC-like cupins"/>
    <property type="match status" value="1"/>
</dbReference>
<dbReference type="KEGG" id="fer:FNB15_01490"/>
<dbReference type="RefSeq" id="WP_144067011.1">
    <property type="nucleotide sequence ID" value="NZ_CP041636.1"/>
</dbReference>
<dbReference type="InterPro" id="IPR000888">
    <property type="entry name" value="RmlC-like"/>
</dbReference>
<evidence type="ECO:0000313" key="9">
    <source>
        <dbReference type="Proteomes" id="UP000317496"/>
    </source>
</evidence>
<dbReference type="UniPathway" id="UPA00124"/>
<feature type="site" description="Participates in a stacking interaction with the thymidine ring of dTDP-4-oxo-6-deoxyglucose" evidence="6">
    <location>
        <position position="136"/>
    </location>
</feature>
<evidence type="ECO:0000256" key="7">
    <source>
        <dbReference type="RuleBase" id="RU364069"/>
    </source>
</evidence>
<dbReference type="GO" id="GO:0005829">
    <property type="term" value="C:cytosol"/>
    <property type="evidence" value="ECO:0007669"/>
    <property type="project" value="TreeGrafter"/>
</dbReference>
<evidence type="ECO:0000256" key="3">
    <source>
        <dbReference type="ARBA" id="ARBA00012098"/>
    </source>
</evidence>
<keyword evidence="7 8" id="KW-0413">Isomerase</keyword>
<evidence type="ECO:0000256" key="4">
    <source>
        <dbReference type="ARBA" id="ARBA00019595"/>
    </source>
</evidence>
<dbReference type="GO" id="GO:0000271">
    <property type="term" value="P:polysaccharide biosynthetic process"/>
    <property type="evidence" value="ECO:0007669"/>
    <property type="project" value="TreeGrafter"/>
</dbReference>
<proteinExistence type="inferred from homology"/>
<dbReference type="GO" id="GO:0008830">
    <property type="term" value="F:dTDP-4-dehydrorhamnose 3,5-epimerase activity"/>
    <property type="evidence" value="ECO:0007669"/>
    <property type="project" value="UniProtKB-UniRule"/>
</dbReference>
<dbReference type="InterPro" id="IPR014710">
    <property type="entry name" value="RmlC-like_jellyroll"/>
</dbReference>
<name>A0A516GXH1_9PROT</name>
<gene>
    <name evidence="8" type="primary">rfbC</name>
    <name evidence="8" type="ORF">FNB15_01490</name>
</gene>
<evidence type="ECO:0000256" key="6">
    <source>
        <dbReference type="PIRSR" id="PIRSR600888-3"/>
    </source>
</evidence>
<dbReference type="Proteomes" id="UP000317496">
    <property type="component" value="Chromosome"/>
</dbReference>
<dbReference type="NCBIfam" id="TIGR01221">
    <property type="entry name" value="rmlC"/>
    <property type="match status" value="1"/>
</dbReference>
<protein>
    <recommendedName>
        <fullName evidence="4 7">dTDP-4-dehydrorhamnose 3,5-epimerase</fullName>
        <ecNumber evidence="3 7">5.1.3.13</ecNumber>
    </recommendedName>
    <alternativeName>
        <fullName evidence="7">Thymidine diphospho-4-keto-rhamnose 3,5-epimerase</fullName>
    </alternativeName>
</protein>
<accession>A0A516GXH1</accession>
<sequence length="199" mass="21918">MRIIATDLPDVFIIEMKVFADDRGSIKELWNAPRYLNQGLGVPSVQTNFSRSRKGVIRGLHYQEPHGQGKLVTVVAGEVFDVAVDIRKGSPTFGRWTGTLLSGDNHHQLWIPPGFAHGFSVLSDQADFLYQCTAPYDPNCEHAIRWNDPAIGIDWKVSDPVIARKDMAAPLLSEAKALPPYYPLPPLIVTTNGSDGGKP</sequence>
<dbReference type="Gene3D" id="2.60.120.10">
    <property type="entry name" value="Jelly Rolls"/>
    <property type="match status" value="1"/>
</dbReference>
<dbReference type="GO" id="GO:0019305">
    <property type="term" value="P:dTDP-rhamnose biosynthetic process"/>
    <property type="evidence" value="ECO:0007669"/>
    <property type="project" value="UniProtKB-UniRule"/>
</dbReference>
<keyword evidence="9" id="KW-1185">Reference proteome</keyword>
<dbReference type="Pfam" id="PF00908">
    <property type="entry name" value="dTDP_sugar_isom"/>
    <property type="match status" value="1"/>
</dbReference>